<dbReference type="EMBL" id="MTAB01000012">
    <property type="protein sequence ID" value="OSI21301.1"/>
    <property type="molecule type" value="Genomic_DNA"/>
</dbReference>
<organism evidence="1 2">
    <name type="scientific">Neisseria dumasiana</name>
    <dbReference type="NCBI Taxonomy" id="1931275"/>
    <lineage>
        <taxon>Bacteria</taxon>
        <taxon>Pseudomonadati</taxon>
        <taxon>Pseudomonadota</taxon>
        <taxon>Betaproteobacteria</taxon>
        <taxon>Neisseriales</taxon>
        <taxon>Neisseriaceae</taxon>
        <taxon>Neisseria</taxon>
    </lineage>
</organism>
<evidence type="ECO:0000313" key="1">
    <source>
        <dbReference type="EMBL" id="OSI21301.1"/>
    </source>
</evidence>
<accession>A0A1X3DHV7</accession>
<sequence>MKPTQQDSTFDLTPAEEMEAEERELIIEDSVDDLVTYSDHPLSDCEIENKRLHLEDIKPEPEDE</sequence>
<protein>
    <submittedName>
        <fullName evidence="1">Uncharacterized protein</fullName>
    </submittedName>
</protein>
<comment type="caution">
    <text evidence="1">The sequence shown here is derived from an EMBL/GenBank/DDBJ whole genome shotgun (WGS) entry which is preliminary data.</text>
</comment>
<dbReference type="Proteomes" id="UP000193303">
    <property type="component" value="Unassembled WGS sequence"/>
</dbReference>
<proteinExistence type="predicted"/>
<dbReference type="RefSeq" id="WP_004284309.1">
    <property type="nucleotide sequence ID" value="NZ_MTAA01000015.1"/>
</dbReference>
<gene>
    <name evidence="1" type="ORF">BV912_06770</name>
</gene>
<dbReference type="OrthoDB" id="8604081at2"/>
<reference evidence="2" key="1">
    <citation type="submission" date="2017-01" db="EMBL/GenBank/DDBJ databases">
        <authorList>
            <person name="Mah S.A."/>
            <person name="Swanson W.J."/>
            <person name="Moy G.W."/>
            <person name="Vacquier V.D."/>
        </authorList>
    </citation>
    <scope>NUCLEOTIDE SEQUENCE [LARGE SCALE GENOMIC DNA]</scope>
    <source>
        <strain evidence="2">124861</strain>
    </source>
</reference>
<evidence type="ECO:0000313" key="2">
    <source>
        <dbReference type="Proteomes" id="UP000193303"/>
    </source>
</evidence>
<dbReference type="AlphaFoldDB" id="A0A1X3DHV7"/>
<name>A0A1X3DHV7_9NEIS</name>